<sequence>MHVAYPQTVYMDDNLLRILTPTLTLLMTFRTNRAFERYWSGSQMWTSLCMCIRNASRLLWTVVSCGTDAERDEQLDAQRLLLAVAVSMKWALRGEDGFEHPDVIQLLPTNHHLWKLASRPAPSSSDPTSPSLRMKRGNVVTVPLDIAYRISHYTRRLRHQNLIHDTEDIPQLNSAISAMIDSITKFESIVNISVPPSYDMHLKQLLWLYLFFLPLQIVRPMKEMSVLTACLVSFAFLGLDAIANEIEEPFGTDTNDLPLDYLTRKLQEDIESNIEQSLTSHRRESSITMPVPTIHLGVPKKDI</sequence>
<keyword evidence="5" id="KW-1133">Transmembrane helix</keyword>
<evidence type="ECO:0000313" key="8">
    <source>
        <dbReference type="EMBL" id="TPX35674.1"/>
    </source>
</evidence>
<evidence type="ECO:0000256" key="1">
    <source>
        <dbReference type="ARBA" id="ARBA00004651"/>
    </source>
</evidence>
<dbReference type="PANTHER" id="PTHR33281:SF19">
    <property type="entry name" value="VOLTAGE-DEPENDENT ANION CHANNEL-FORMING PROTEIN YNEE"/>
    <property type="match status" value="1"/>
</dbReference>
<reference evidence="8 9" key="1">
    <citation type="journal article" date="2019" name="Sci. Rep.">
        <title>Comparative genomics of chytrid fungi reveal insights into the obligate biotrophic and pathogenic lifestyle of Synchytrium endobioticum.</title>
        <authorList>
            <person name="van de Vossenberg B.T.L.H."/>
            <person name="Warris S."/>
            <person name="Nguyen H.D.T."/>
            <person name="van Gent-Pelzer M.P.E."/>
            <person name="Joly D.L."/>
            <person name="van de Geest H.C."/>
            <person name="Bonants P.J.M."/>
            <person name="Smith D.S."/>
            <person name="Levesque C.A."/>
            <person name="van der Lee T.A.J."/>
        </authorList>
    </citation>
    <scope>NUCLEOTIDE SEQUENCE [LARGE SCALE GENOMIC DNA]</scope>
    <source>
        <strain evidence="8 9">JEL517</strain>
    </source>
</reference>
<keyword evidence="6" id="KW-0406">Ion transport</keyword>
<dbReference type="InterPro" id="IPR044669">
    <property type="entry name" value="YneE/VCCN1/2-like"/>
</dbReference>
<dbReference type="Pfam" id="PF25539">
    <property type="entry name" value="Bestrophin_2"/>
    <property type="match status" value="1"/>
</dbReference>
<dbReference type="Proteomes" id="UP000319731">
    <property type="component" value="Unassembled WGS sequence"/>
</dbReference>
<dbReference type="PANTHER" id="PTHR33281">
    <property type="entry name" value="UPF0187 PROTEIN YNEE"/>
    <property type="match status" value="1"/>
</dbReference>
<comment type="subcellular location">
    <subcellularLocation>
        <location evidence="1">Cell membrane</location>
        <topology evidence="1">Multi-pass membrane protein</topology>
    </subcellularLocation>
</comment>
<evidence type="ECO:0000256" key="5">
    <source>
        <dbReference type="ARBA" id="ARBA00022989"/>
    </source>
</evidence>
<proteinExistence type="predicted"/>
<evidence type="ECO:0008006" key="10">
    <source>
        <dbReference type="Google" id="ProtNLM"/>
    </source>
</evidence>
<dbReference type="AlphaFoldDB" id="A0A507CCN0"/>
<evidence type="ECO:0000256" key="6">
    <source>
        <dbReference type="ARBA" id="ARBA00023065"/>
    </source>
</evidence>
<evidence type="ECO:0000256" key="7">
    <source>
        <dbReference type="ARBA" id="ARBA00023136"/>
    </source>
</evidence>
<keyword evidence="7" id="KW-0472">Membrane</keyword>
<dbReference type="OrthoDB" id="1368at2759"/>
<comment type="caution">
    <text evidence="8">The sequence shown here is derived from an EMBL/GenBank/DDBJ whole genome shotgun (WGS) entry which is preliminary data.</text>
</comment>
<dbReference type="GeneID" id="42003150"/>
<dbReference type="EMBL" id="QEAO01000007">
    <property type="protein sequence ID" value="TPX35674.1"/>
    <property type="molecule type" value="Genomic_DNA"/>
</dbReference>
<evidence type="ECO:0000313" key="9">
    <source>
        <dbReference type="Proteomes" id="UP000319731"/>
    </source>
</evidence>
<keyword evidence="4" id="KW-0812">Transmembrane</keyword>
<evidence type="ECO:0000256" key="3">
    <source>
        <dbReference type="ARBA" id="ARBA00022475"/>
    </source>
</evidence>
<protein>
    <recommendedName>
        <fullName evidence="10">Bestrophin homolog</fullName>
    </recommendedName>
</protein>
<keyword evidence="9" id="KW-1185">Reference proteome</keyword>
<evidence type="ECO:0000256" key="4">
    <source>
        <dbReference type="ARBA" id="ARBA00022692"/>
    </source>
</evidence>
<dbReference type="STRING" id="1806994.A0A507CCN0"/>
<accession>A0A507CCN0</accession>
<keyword evidence="2" id="KW-0813">Transport</keyword>
<name>A0A507CCN0_9FUNG</name>
<dbReference type="GO" id="GO:0005254">
    <property type="term" value="F:chloride channel activity"/>
    <property type="evidence" value="ECO:0007669"/>
    <property type="project" value="InterPro"/>
</dbReference>
<keyword evidence="3" id="KW-1003">Cell membrane</keyword>
<gene>
    <name evidence="8" type="ORF">SmJEL517_g01925</name>
</gene>
<dbReference type="GO" id="GO:0005886">
    <property type="term" value="C:plasma membrane"/>
    <property type="evidence" value="ECO:0007669"/>
    <property type="project" value="UniProtKB-SubCell"/>
</dbReference>
<organism evidence="8 9">
    <name type="scientific">Synchytrium microbalum</name>
    <dbReference type="NCBI Taxonomy" id="1806994"/>
    <lineage>
        <taxon>Eukaryota</taxon>
        <taxon>Fungi</taxon>
        <taxon>Fungi incertae sedis</taxon>
        <taxon>Chytridiomycota</taxon>
        <taxon>Chytridiomycota incertae sedis</taxon>
        <taxon>Chytridiomycetes</taxon>
        <taxon>Synchytriales</taxon>
        <taxon>Synchytriaceae</taxon>
        <taxon>Synchytrium</taxon>
    </lineage>
</organism>
<dbReference type="RefSeq" id="XP_031026106.1">
    <property type="nucleotide sequence ID" value="XM_031167853.1"/>
</dbReference>
<evidence type="ECO:0000256" key="2">
    <source>
        <dbReference type="ARBA" id="ARBA00022448"/>
    </source>
</evidence>